<dbReference type="OrthoDB" id="9810895at2"/>
<reference evidence="2" key="1">
    <citation type="submission" date="2018-03" db="EMBL/GenBank/DDBJ databases">
        <authorList>
            <person name="Rodrigo-Torres L."/>
            <person name="Arahal R. D."/>
            <person name="Lucena T."/>
        </authorList>
    </citation>
    <scope>NUCLEOTIDE SEQUENCE [LARGE SCALE GENOMIC DNA]</scope>
    <source>
        <strain evidence="2">CECT 8871</strain>
    </source>
</reference>
<dbReference type="EMBL" id="OMOJ01000001">
    <property type="protein sequence ID" value="SPF77824.1"/>
    <property type="molecule type" value="Genomic_DNA"/>
</dbReference>
<sequence length="104" mass="10899">MTFAKPGAIIATCALVGTPVEATADTTNCADRAQVVERLAQTYGETRRSIGLGHDNSMMEVFASDITGSWTITVTQPDGMTCLVASGQSYEAMAKTAATMDMDA</sequence>
<evidence type="ECO:0000313" key="2">
    <source>
        <dbReference type="Proteomes" id="UP000244904"/>
    </source>
</evidence>
<name>A0A2R8APP1_9RHOB</name>
<keyword evidence="2" id="KW-1185">Reference proteome</keyword>
<organism evidence="1 2">
    <name type="scientific">Pseudoprimorskyibacter insulae</name>
    <dbReference type="NCBI Taxonomy" id="1695997"/>
    <lineage>
        <taxon>Bacteria</taxon>
        <taxon>Pseudomonadati</taxon>
        <taxon>Pseudomonadota</taxon>
        <taxon>Alphaproteobacteria</taxon>
        <taxon>Rhodobacterales</taxon>
        <taxon>Paracoccaceae</taxon>
        <taxon>Pseudoprimorskyibacter</taxon>
    </lineage>
</organism>
<accession>A0A2R8APP1</accession>
<proteinExistence type="predicted"/>
<protein>
    <submittedName>
        <fullName evidence="1">Uncharacterized protein</fullName>
    </submittedName>
</protein>
<dbReference type="RefSeq" id="WP_108884512.1">
    <property type="nucleotide sequence ID" value="NZ_OMOJ01000001.1"/>
</dbReference>
<evidence type="ECO:0000313" key="1">
    <source>
        <dbReference type="EMBL" id="SPF77824.1"/>
    </source>
</evidence>
<gene>
    <name evidence="1" type="ORF">PRI8871_00410</name>
</gene>
<dbReference type="Proteomes" id="UP000244904">
    <property type="component" value="Unassembled WGS sequence"/>
</dbReference>
<dbReference type="AlphaFoldDB" id="A0A2R8APP1"/>